<dbReference type="AlphaFoldDB" id="A0AAQ4R3J4"/>
<evidence type="ECO:0000256" key="1">
    <source>
        <dbReference type="SAM" id="MobiDB-lite"/>
    </source>
</evidence>
<evidence type="ECO:0000313" key="3">
    <source>
        <dbReference type="Proteomes" id="UP000007635"/>
    </source>
</evidence>
<feature type="compositionally biased region" description="Basic and acidic residues" evidence="1">
    <location>
        <begin position="1"/>
        <end position="56"/>
    </location>
</feature>
<dbReference type="Proteomes" id="UP000007635">
    <property type="component" value="Chromosome Y"/>
</dbReference>
<reference evidence="2" key="3">
    <citation type="submission" date="2025-09" db="UniProtKB">
        <authorList>
            <consortium name="Ensembl"/>
        </authorList>
    </citation>
    <scope>IDENTIFICATION</scope>
</reference>
<feature type="compositionally biased region" description="Acidic residues" evidence="1">
    <location>
        <begin position="57"/>
        <end position="74"/>
    </location>
</feature>
<sequence>MMQRAQGEEKHQVEYRGDRLMREQNHDSGEPKSGEEERGGNERRPTENEETEKGETEKDEIEGGDEETGVSETEDTVRGEIESRCHPHIWTEKQHTQFKKANPWLIVNGEFLGCKICKKVKGLGVFKETGMCLSNEWPAIKVTYSHNGDHKYQLSCLRSQIYKHATSEPQGSRRHSEHKTHNTYFMAKKNRPFTDYHELVVLQQENGLDMGITLHSRYTAKNIIDHTTDEMRKKILNHIVTEDQRFSVLIDESTTLSNKTALVVYLRSIISEVPTVIFLDLVEMESQSAENITKSLLQCLQTWGMDEDFIKENFIAFASDGASAMLDRKSGVAARLQLLYPHLIVWHCLNHRLESAVGDTVKHTNNVNHFKSFLDKLYTLYHRSPKNCLELAEHAQQLEVNLQNIERVLDVRWAASSFRTVKVAMYRGLMTKMEQEEFLCDLALMYDTLEEISHLSLNLQVRGMTLTRADTLMRRTIRIVPSMINCPGDRRQEALQAAEKHDVSAENKAQYSELLDHFKILHPANWPVPLQEPYGESNVKQLPQRFRLDDRKILEGFRDFKDNSSSSSSFQKTLHHYITLHAPLMNIHHLIPVSTAECEREFSLTSSPPTFLPVAPRSSFILSTFTSGNGNRLTKQRAGAPGYLQNQWDYIFF</sequence>
<accession>A0AAQ4R3J4</accession>
<dbReference type="GeneTree" id="ENSGT00940000162903"/>
<keyword evidence="3" id="KW-1185">Reference proteome</keyword>
<evidence type="ECO:0008006" key="4">
    <source>
        <dbReference type="Google" id="ProtNLM"/>
    </source>
</evidence>
<dbReference type="PANTHER" id="PTHR46880">
    <property type="entry name" value="RAS-ASSOCIATING DOMAIN-CONTAINING PROTEIN"/>
    <property type="match status" value="1"/>
</dbReference>
<reference evidence="2 3" key="1">
    <citation type="journal article" date="2021" name="G3 (Bethesda)">
        <title>Improved contiguity of the threespine stickleback genome using long-read sequencing.</title>
        <authorList>
            <person name="Nath S."/>
            <person name="Shaw D.E."/>
            <person name="White M.A."/>
        </authorList>
    </citation>
    <scope>NUCLEOTIDE SEQUENCE [LARGE SCALE GENOMIC DNA]</scope>
    <source>
        <strain evidence="2 3">Lake Benthic</strain>
    </source>
</reference>
<feature type="region of interest" description="Disordered" evidence="1">
    <location>
        <begin position="1"/>
        <end position="80"/>
    </location>
</feature>
<dbReference type="InterPro" id="IPR012337">
    <property type="entry name" value="RNaseH-like_sf"/>
</dbReference>
<dbReference type="Ensembl" id="ENSGACT00000061766.1">
    <property type="protein sequence ID" value="ENSGACP00000057388.1"/>
    <property type="gene ID" value="ENSGACG00000036672.1"/>
</dbReference>
<organism evidence="2 3">
    <name type="scientific">Gasterosteus aculeatus aculeatus</name>
    <name type="common">three-spined stickleback</name>
    <dbReference type="NCBI Taxonomy" id="481459"/>
    <lineage>
        <taxon>Eukaryota</taxon>
        <taxon>Metazoa</taxon>
        <taxon>Chordata</taxon>
        <taxon>Craniata</taxon>
        <taxon>Vertebrata</taxon>
        <taxon>Euteleostomi</taxon>
        <taxon>Actinopterygii</taxon>
        <taxon>Neopterygii</taxon>
        <taxon>Teleostei</taxon>
        <taxon>Neoteleostei</taxon>
        <taxon>Acanthomorphata</taxon>
        <taxon>Eupercaria</taxon>
        <taxon>Perciformes</taxon>
        <taxon>Cottioidei</taxon>
        <taxon>Gasterosteales</taxon>
        <taxon>Gasterosteidae</taxon>
        <taxon>Gasterosteus</taxon>
    </lineage>
</organism>
<dbReference type="PANTHER" id="PTHR46880:SF8">
    <property type="entry name" value="E3 SUMO-PROTEIN LIGASE KIAA1586"/>
    <property type="match status" value="1"/>
</dbReference>
<name>A0AAQ4R3J4_GASAC</name>
<evidence type="ECO:0000313" key="2">
    <source>
        <dbReference type="Ensembl" id="ENSGACP00000057388.1"/>
    </source>
</evidence>
<reference evidence="2" key="2">
    <citation type="submission" date="2025-08" db="UniProtKB">
        <authorList>
            <consortium name="Ensembl"/>
        </authorList>
    </citation>
    <scope>IDENTIFICATION</scope>
</reference>
<protein>
    <recommendedName>
        <fullName evidence="4">DUF4371 domain-containing protein</fullName>
    </recommendedName>
</protein>
<dbReference type="SUPFAM" id="SSF53098">
    <property type="entry name" value="Ribonuclease H-like"/>
    <property type="match status" value="1"/>
</dbReference>
<proteinExistence type="predicted"/>